<dbReference type="PANTHER" id="PTHR46158:SF11">
    <property type="entry name" value="ZINC FINGER PROTEIN"/>
    <property type="match status" value="1"/>
</dbReference>
<protein>
    <recommendedName>
        <fullName evidence="6">RING-CH-type domain-containing protein</fullName>
    </recommendedName>
</protein>
<evidence type="ECO:0000313" key="8">
    <source>
        <dbReference type="Proteomes" id="UP000886885"/>
    </source>
</evidence>
<proteinExistence type="predicted"/>
<dbReference type="OrthoDB" id="435038at2759"/>
<keyword evidence="5" id="KW-0812">Transmembrane</keyword>
<name>A0A8X7Z944_POPTO</name>
<keyword evidence="3" id="KW-0862">Zinc</keyword>
<dbReference type="InterPro" id="IPR011016">
    <property type="entry name" value="Znf_RING-CH"/>
</dbReference>
<reference evidence="7" key="1">
    <citation type="journal article" date="2020" name="bioRxiv">
        <title>Hybrid origin of Populus tomentosa Carr. identified through genome sequencing and phylogenomic analysis.</title>
        <authorList>
            <person name="An X."/>
            <person name="Gao K."/>
            <person name="Chen Z."/>
            <person name="Li J."/>
            <person name="Yang X."/>
            <person name="Yang X."/>
            <person name="Zhou J."/>
            <person name="Guo T."/>
            <person name="Zhao T."/>
            <person name="Huang S."/>
            <person name="Miao D."/>
            <person name="Khan W.U."/>
            <person name="Rao P."/>
            <person name="Ye M."/>
            <person name="Lei B."/>
            <person name="Liao W."/>
            <person name="Wang J."/>
            <person name="Ji L."/>
            <person name="Li Y."/>
            <person name="Guo B."/>
            <person name="Mustafa N.S."/>
            <person name="Li S."/>
            <person name="Yun Q."/>
            <person name="Keller S.R."/>
            <person name="Mao J."/>
            <person name="Zhang R."/>
            <person name="Strauss S.H."/>
        </authorList>
    </citation>
    <scope>NUCLEOTIDE SEQUENCE</scope>
    <source>
        <strain evidence="7">GM15</strain>
        <tissue evidence="7">Leaf</tissue>
    </source>
</reference>
<dbReference type="GO" id="GO:0008270">
    <property type="term" value="F:zinc ion binding"/>
    <property type="evidence" value="ECO:0007669"/>
    <property type="project" value="UniProtKB-KW"/>
</dbReference>
<evidence type="ECO:0000256" key="4">
    <source>
        <dbReference type="SAM" id="MobiDB-lite"/>
    </source>
</evidence>
<dbReference type="EMBL" id="JAAWWB010000016">
    <property type="protein sequence ID" value="KAG6764791.1"/>
    <property type="molecule type" value="Genomic_DNA"/>
</dbReference>
<evidence type="ECO:0000256" key="5">
    <source>
        <dbReference type="SAM" id="Phobius"/>
    </source>
</evidence>
<feature type="transmembrane region" description="Helical" evidence="5">
    <location>
        <begin position="403"/>
        <end position="422"/>
    </location>
</feature>
<evidence type="ECO:0000313" key="7">
    <source>
        <dbReference type="EMBL" id="KAG6764791.1"/>
    </source>
</evidence>
<keyword evidence="2" id="KW-0863">Zinc-finger</keyword>
<dbReference type="Pfam" id="PF12906">
    <property type="entry name" value="RINGv"/>
    <property type="match status" value="1"/>
</dbReference>
<feature type="domain" description="RING-CH-type" evidence="6">
    <location>
        <begin position="313"/>
        <end position="374"/>
    </location>
</feature>
<feature type="transmembrane region" description="Helical" evidence="5">
    <location>
        <begin position="462"/>
        <end position="481"/>
    </location>
</feature>
<keyword evidence="8" id="KW-1185">Reference proteome</keyword>
<dbReference type="CDD" id="cd16495">
    <property type="entry name" value="RING_CH-C4HC3_MARCH"/>
    <property type="match status" value="1"/>
</dbReference>
<sequence>MQAIQPGVNNGVADGSPAESGIHVSGKWEKLFQVVIKLTTQYISVLFFSFGPFVCMNSIVLEGDWWKSLPNHGIQLDFVPIRNADPKNAEPSNEVLNPEPSERLSDLSLQIPPRPVGFGSSCSGKGLLQSQNSYKSNSPGSLLQTLSLKRKSAAPDGEKSSLLNSDHTTSPDSPIMASFKSAFSWERCTSLPVTPASNLSPSPSVSMPDSARMPVESHKIKKVAGHVIPRSLSVPGRNVVIVRSASFATHDEHVATDPSNGPDSGFPLDAIQTRCLPVYYLGVMDPMLSSVVITWFLWSDQITPVPMQADDEEIAEEEAVCRICFDVCEEGNTLKMECSCKGDLRLVHEDCAIKWFSTKGNKYCDVCGQEVKNLPVTLLRATSLAQRNNRQGESRQRLQQISAWQDFVVLVLISTICYFFFLEQVLIRDMKTQAIIVSAPFAFTLGLLSSIFAVILAIREYIWTYAALEFACVAINVHIFYSMCCKLPWLEGSLARKEDKTFLSASSEGHLCDTPFICFGLWDSYEPQLIVLSILCLASSGWSEPEPELESSMRWYQSEMRSSILCS</sequence>
<keyword evidence="1" id="KW-0479">Metal-binding</keyword>
<evidence type="ECO:0000256" key="1">
    <source>
        <dbReference type="ARBA" id="ARBA00022723"/>
    </source>
</evidence>
<keyword evidence="5" id="KW-1133">Transmembrane helix</keyword>
<feature type="region of interest" description="Disordered" evidence="4">
    <location>
        <begin position="149"/>
        <end position="171"/>
    </location>
</feature>
<comment type="caution">
    <text evidence="7">The sequence shown here is derived from an EMBL/GenBank/DDBJ whole genome shotgun (WGS) entry which is preliminary data.</text>
</comment>
<dbReference type="SMART" id="SM00744">
    <property type="entry name" value="RINGv"/>
    <property type="match status" value="1"/>
</dbReference>
<evidence type="ECO:0000256" key="2">
    <source>
        <dbReference type="ARBA" id="ARBA00022771"/>
    </source>
</evidence>
<dbReference type="PROSITE" id="PS51292">
    <property type="entry name" value="ZF_RING_CH"/>
    <property type="match status" value="1"/>
</dbReference>
<keyword evidence="5" id="KW-0472">Membrane</keyword>
<organism evidence="7 8">
    <name type="scientific">Populus tomentosa</name>
    <name type="common">Chinese white poplar</name>
    <dbReference type="NCBI Taxonomy" id="118781"/>
    <lineage>
        <taxon>Eukaryota</taxon>
        <taxon>Viridiplantae</taxon>
        <taxon>Streptophyta</taxon>
        <taxon>Embryophyta</taxon>
        <taxon>Tracheophyta</taxon>
        <taxon>Spermatophyta</taxon>
        <taxon>Magnoliopsida</taxon>
        <taxon>eudicotyledons</taxon>
        <taxon>Gunneridae</taxon>
        <taxon>Pentapetalae</taxon>
        <taxon>rosids</taxon>
        <taxon>fabids</taxon>
        <taxon>Malpighiales</taxon>
        <taxon>Salicaceae</taxon>
        <taxon>Saliceae</taxon>
        <taxon>Populus</taxon>
    </lineage>
</organism>
<feature type="region of interest" description="Disordered" evidence="4">
    <location>
        <begin position="88"/>
        <end position="109"/>
    </location>
</feature>
<evidence type="ECO:0000259" key="6">
    <source>
        <dbReference type="PROSITE" id="PS51292"/>
    </source>
</evidence>
<feature type="compositionally biased region" description="Polar residues" evidence="4">
    <location>
        <begin position="161"/>
        <end position="171"/>
    </location>
</feature>
<dbReference type="AlphaFoldDB" id="A0A8X7Z944"/>
<dbReference type="Proteomes" id="UP000886885">
    <property type="component" value="Chromosome 8D"/>
</dbReference>
<accession>A0A8X7Z944</accession>
<dbReference type="PANTHER" id="PTHR46158">
    <property type="entry name" value="OS02G0165000 PROTEIN"/>
    <property type="match status" value="1"/>
</dbReference>
<evidence type="ECO:0000256" key="3">
    <source>
        <dbReference type="ARBA" id="ARBA00022833"/>
    </source>
</evidence>
<gene>
    <name evidence="7" type="ORF">POTOM_032278</name>
</gene>
<feature type="transmembrane region" description="Helical" evidence="5">
    <location>
        <begin position="434"/>
        <end position="456"/>
    </location>
</feature>